<dbReference type="Proteomes" id="UP000184452">
    <property type="component" value="Unassembled WGS sequence"/>
</dbReference>
<dbReference type="EMBL" id="FQZK01000015">
    <property type="protein sequence ID" value="SHK20707.1"/>
    <property type="molecule type" value="Genomic_DNA"/>
</dbReference>
<evidence type="ECO:0000313" key="5">
    <source>
        <dbReference type="EMBL" id="SHK20707.1"/>
    </source>
</evidence>
<evidence type="ECO:0000256" key="1">
    <source>
        <dbReference type="ARBA" id="ARBA00023015"/>
    </source>
</evidence>
<dbReference type="STRING" id="758803.SAMN05421803_11598"/>
<accession>A0A1M6QL20</accession>
<dbReference type="InterPro" id="IPR046335">
    <property type="entry name" value="LacI/GalR-like_sensor"/>
</dbReference>
<gene>
    <name evidence="5" type="ORF">SAMN05421803_11598</name>
</gene>
<dbReference type="PANTHER" id="PTHR30146:SF155">
    <property type="entry name" value="ALANINE RACEMASE"/>
    <property type="match status" value="1"/>
</dbReference>
<dbReference type="GO" id="GO:0003700">
    <property type="term" value="F:DNA-binding transcription factor activity"/>
    <property type="evidence" value="ECO:0007669"/>
    <property type="project" value="TreeGrafter"/>
</dbReference>
<evidence type="ECO:0000256" key="2">
    <source>
        <dbReference type="ARBA" id="ARBA00023125"/>
    </source>
</evidence>
<proteinExistence type="predicted"/>
<dbReference type="SUPFAM" id="SSF53822">
    <property type="entry name" value="Periplasmic binding protein-like I"/>
    <property type="match status" value="1"/>
</dbReference>
<dbReference type="Pfam" id="PF13377">
    <property type="entry name" value="Peripla_BP_3"/>
    <property type="match status" value="1"/>
</dbReference>
<protein>
    <submittedName>
        <fullName evidence="5">DNA-binding transcriptional regulator, LacI/PurR family</fullName>
    </submittedName>
</protein>
<evidence type="ECO:0000313" key="6">
    <source>
        <dbReference type="Proteomes" id="UP000184452"/>
    </source>
</evidence>
<name>A0A1M6QL20_9ACTN</name>
<dbReference type="OrthoDB" id="1938857at2"/>
<dbReference type="InterPro" id="IPR028082">
    <property type="entry name" value="Peripla_BP_I"/>
</dbReference>
<organism evidence="5 6">
    <name type="scientific">Nocardiopsis flavescens</name>
    <dbReference type="NCBI Taxonomy" id="758803"/>
    <lineage>
        <taxon>Bacteria</taxon>
        <taxon>Bacillati</taxon>
        <taxon>Actinomycetota</taxon>
        <taxon>Actinomycetes</taxon>
        <taxon>Streptosporangiales</taxon>
        <taxon>Nocardiopsidaceae</taxon>
        <taxon>Nocardiopsis</taxon>
    </lineage>
</organism>
<evidence type="ECO:0000259" key="4">
    <source>
        <dbReference type="Pfam" id="PF13377"/>
    </source>
</evidence>
<dbReference type="RefSeq" id="WP_073381309.1">
    <property type="nucleotide sequence ID" value="NZ_FQZK01000015.1"/>
</dbReference>
<keyword evidence="1" id="KW-0805">Transcription regulation</keyword>
<keyword evidence="2 5" id="KW-0238">DNA-binding</keyword>
<keyword evidence="3" id="KW-0804">Transcription</keyword>
<evidence type="ECO:0000256" key="3">
    <source>
        <dbReference type="ARBA" id="ARBA00023163"/>
    </source>
</evidence>
<dbReference type="GO" id="GO:0000976">
    <property type="term" value="F:transcription cis-regulatory region binding"/>
    <property type="evidence" value="ECO:0007669"/>
    <property type="project" value="TreeGrafter"/>
</dbReference>
<dbReference type="Gene3D" id="3.40.50.2300">
    <property type="match status" value="2"/>
</dbReference>
<feature type="domain" description="Transcriptional regulator LacI/GalR-like sensor" evidence="4">
    <location>
        <begin position="120"/>
        <end position="278"/>
    </location>
</feature>
<reference evidence="5 6" key="1">
    <citation type="submission" date="2016-11" db="EMBL/GenBank/DDBJ databases">
        <authorList>
            <person name="Jaros S."/>
            <person name="Januszkiewicz K."/>
            <person name="Wedrychowicz H."/>
        </authorList>
    </citation>
    <scope>NUCLEOTIDE SEQUENCE [LARGE SCALE GENOMIC DNA]</scope>
    <source>
        <strain evidence="5 6">CGMCC 4.5723</strain>
    </source>
</reference>
<keyword evidence="6" id="KW-1185">Reference proteome</keyword>
<dbReference type="PANTHER" id="PTHR30146">
    <property type="entry name" value="LACI-RELATED TRANSCRIPTIONAL REPRESSOR"/>
    <property type="match status" value="1"/>
</dbReference>
<dbReference type="AlphaFoldDB" id="A0A1M6QL20"/>
<sequence>MNAQDRAGAVGLVLARPRRLLSAEPFFMEFIGGIEERLAAHDMWVMLHLVSTAGEEAAAHRRWAERGVVDAVAVVNPTVDDPRPELLRGLGLPFVVAGAAEGSDLPGVVSDQGSPVREAVERLRALGHRRLARVGGPAPLLHTRARGEALAAACAAAGLPEPATAEGDYSHEAGERLTAALLAAPEPPTAILYDNDVMAVGGLEAARSLGVDVPSRLSLVAWDDSTRCRLVSPELSAMTVDVHRYGTLVAEAALEAARGLPVAARRSPAARFTARGSTGPAPE</sequence>